<dbReference type="OrthoDB" id="5326588at2759"/>
<feature type="compositionally biased region" description="Low complexity" evidence="1">
    <location>
        <begin position="298"/>
        <end position="311"/>
    </location>
</feature>
<sequence length="578" mass="62142">MAEKKGCVPEVQPIPVVPRPSFRRSLRDNEHVLPPEYLEQLEVKRKALDDSIHKYIAAKEREYKAFEKDLQKQTKSAIRGAAAGQQADGHAGSNGTLTVAKRRTSPESTHNGSANSSSLPGPQGSDAVSALLASSAWREQQNQAIEDDFGEDSAALAGLTERRVSEEREKEFVGLFTPPFITAIDSKEDRGSSALRRESAPTSVEPRRRDGPLDETTLETLSKGKKDTVLQARVKRPPHLQLAHQNSSSGSSADGKLASALKSPSQSAKKMRMKRVSLAIGDNLVVKPSDEDPPIFLSTSTTSSHSRARSPSNERAQSKLRNQSASMDFARQPLSPSASVGPSELGMKGIATMMGEAIAASAAPYDAAELSAQPIKPATAITPRVASKSASKIDADGDLFDLEAEDSDVPAQAPDVNIDSAIEDEEEAVTGLAGRVEHVSDRTVSTSIPMTNPGLREGETYEYDPEAGLVPERASAPDTSDSEDHAIHVEFGPRSAMASRQPTDPGFRRPSVHNDPIFTGPDYAAAEAKASSEDIYGSSGRPNKMSFTGGSLGESYMARHAEEMMRSRMAKREQEVRT</sequence>
<feature type="region of interest" description="Disordered" evidence="1">
    <location>
        <begin position="490"/>
        <end position="520"/>
    </location>
</feature>
<feature type="compositionally biased region" description="Polar residues" evidence="1">
    <location>
        <begin position="313"/>
        <end position="326"/>
    </location>
</feature>
<feature type="compositionally biased region" description="Polar residues" evidence="1">
    <location>
        <begin position="243"/>
        <end position="252"/>
    </location>
</feature>
<feature type="compositionally biased region" description="Low complexity" evidence="1">
    <location>
        <begin position="125"/>
        <end position="135"/>
    </location>
</feature>
<gene>
    <name evidence="2" type="ORF">EJ03DRAFT_356279</name>
</gene>
<dbReference type="EMBL" id="ML995956">
    <property type="protein sequence ID" value="KAF2763861.1"/>
    <property type="molecule type" value="Genomic_DNA"/>
</dbReference>
<proteinExistence type="predicted"/>
<reference evidence="2" key="1">
    <citation type="journal article" date="2020" name="Stud. Mycol.">
        <title>101 Dothideomycetes genomes: a test case for predicting lifestyles and emergence of pathogens.</title>
        <authorList>
            <person name="Haridas S."/>
            <person name="Albert R."/>
            <person name="Binder M."/>
            <person name="Bloem J."/>
            <person name="Labutti K."/>
            <person name="Salamov A."/>
            <person name="Andreopoulos B."/>
            <person name="Baker S."/>
            <person name="Barry K."/>
            <person name="Bills G."/>
            <person name="Bluhm B."/>
            <person name="Cannon C."/>
            <person name="Castanera R."/>
            <person name="Culley D."/>
            <person name="Daum C."/>
            <person name="Ezra D."/>
            <person name="Gonzalez J."/>
            <person name="Henrissat B."/>
            <person name="Kuo A."/>
            <person name="Liang C."/>
            <person name="Lipzen A."/>
            <person name="Lutzoni F."/>
            <person name="Magnuson J."/>
            <person name="Mondo S."/>
            <person name="Nolan M."/>
            <person name="Ohm R."/>
            <person name="Pangilinan J."/>
            <person name="Park H.-J."/>
            <person name="Ramirez L."/>
            <person name="Alfaro M."/>
            <person name="Sun H."/>
            <person name="Tritt A."/>
            <person name="Yoshinaga Y."/>
            <person name="Zwiers L.-H."/>
            <person name="Turgeon B."/>
            <person name="Goodwin S."/>
            <person name="Spatafora J."/>
            <person name="Crous P."/>
            <person name="Grigoriev I."/>
        </authorList>
    </citation>
    <scope>NUCLEOTIDE SEQUENCE</scope>
    <source>
        <strain evidence="2">CBS 116005</strain>
    </source>
</reference>
<feature type="region of interest" description="Disordered" evidence="1">
    <location>
        <begin position="183"/>
        <end position="342"/>
    </location>
</feature>
<evidence type="ECO:0000313" key="2">
    <source>
        <dbReference type="EMBL" id="KAF2763861.1"/>
    </source>
</evidence>
<feature type="region of interest" description="Disordered" evidence="1">
    <location>
        <begin position="69"/>
        <end position="135"/>
    </location>
</feature>
<dbReference type="Proteomes" id="UP000799436">
    <property type="component" value="Unassembled WGS sequence"/>
</dbReference>
<dbReference type="AlphaFoldDB" id="A0A6G1KTA2"/>
<feature type="compositionally biased region" description="Polar residues" evidence="1">
    <location>
        <begin position="106"/>
        <end position="120"/>
    </location>
</feature>
<keyword evidence="3" id="KW-1185">Reference proteome</keyword>
<organism evidence="2 3">
    <name type="scientific">Teratosphaeria nubilosa</name>
    <dbReference type="NCBI Taxonomy" id="161662"/>
    <lineage>
        <taxon>Eukaryota</taxon>
        <taxon>Fungi</taxon>
        <taxon>Dikarya</taxon>
        <taxon>Ascomycota</taxon>
        <taxon>Pezizomycotina</taxon>
        <taxon>Dothideomycetes</taxon>
        <taxon>Dothideomycetidae</taxon>
        <taxon>Mycosphaerellales</taxon>
        <taxon>Teratosphaeriaceae</taxon>
        <taxon>Teratosphaeria</taxon>
    </lineage>
</organism>
<feature type="compositionally biased region" description="Basic and acidic residues" evidence="1">
    <location>
        <begin position="185"/>
        <end position="212"/>
    </location>
</feature>
<evidence type="ECO:0000256" key="1">
    <source>
        <dbReference type="SAM" id="MobiDB-lite"/>
    </source>
</evidence>
<accession>A0A6G1KTA2</accession>
<name>A0A6G1KTA2_9PEZI</name>
<evidence type="ECO:0000313" key="3">
    <source>
        <dbReference type="Proteomes" id="UP000799436"/>
    </source>
</evidence>
<feature type="region of interest" description="Disordered" evidence="1">
    <location>
        <begin position="532"/>
        <end position="551"/>
    </location>
</feature>
<feature type="compositionally biased region" description="Low complexity" evidence="1">
    <location>
        <begin position="80"/>
        <end position="91"/>
    </location>
</feature>
<protein>
    <submittedName>
        <fullName evidence="2">Uncharacterized protein</fullName>
    </submittedName>
</protein>